<dbReference type="EC" id="2.7.9.3" evidence="9"/>
<dbReference type="PANTHER" id="PTHR10256">
    <property type="entry name" value="SELENIDE, WATER DIKINASE"/>
    <property type="match status" value="1"/>
</dbReference>
<dbReference type="EMBL" id="FONA01000026">
    <property type="protein sequence ID" value="SFE99623.1"/>
    <property type="molecule type" value="Genomic_DNA"/>
</dbReference>
<dbReference type="FunCoup" id="A0A1I2F3R4">
    <property type="interactions" value="300"/>
</dbReference>
<feature type="binding site" evidence="9">
    <location>
        <position position="90"/>
    </location>
    <ligand>
        <name>Mg(2+)</name>
        <dbReference type="ChEBI" id="CHEBI:18420"/>
    </ligand>
</feature>
<dbReference type="Proteomes" id="UP000181976">
    <property type="component" value="Unassembled WGS sequence"/>
</dbReference>
<dbReference type="RefSeq" id="WP_010528032.1">
    <property type="nucleotide sequence ID" value="NZ_AFSL01000069.1"/>
</dbReference>
<evidence type="ECO:0000259" key="10">
    <source>
        <dbReference type="Pfam" id="PF00586"/>
    </source>
</evidence>
<feature type="domain" description="PurM-like N-terminal" evidence="10">
    <location>
        <begin position="49"/>
        <end position="156"/>
    </location>
</feature>
<dbReference type="NCBIfam" id="NF002098">
    <property type="entry name" value="PRK00943.1"/>
    <property type="match status" value="1"/>
</dbReference>
<dbReference type="AlphaFoldDB" id="A0A1I2F3R4"/>
<keyword evidence="7 9" id="KW-0460">Magnesium</keyword>
<feature type="domain" description="PurM-like C-terminal" evidence="11">
    <location>
        <begin position="168"/>
        <end position="347"/>
    </location>
</feature>
<dbReference type="eggNOG" id="COG0709">
    <property type="taxonomic scope" value="Bacteria"/>
</dbReference>
<dbReference type="GO" id="GO:0005524">
    <property type="term" value="F:ATP binding"/>
    <property type="evidence" value="ECO:0007669"/>
    <property type="project" value="UniProtKB-UniRule"/>
</dbReference>
<feature type="active site" evidence="9">
    <location>
        <position position="17"/>
    </location>
</feature>
<dbReference type="OrthoDB" id="9772934at2"/>
<dbReference type="PANTHER" id="PTHR10256:SF0">
    <property type="entry name" value="INACTIVE SELENIDE, WATER DIKINASE-LIKE PROTEIN-RELATED"/>
    <property type="match status" value="1"/>
</dbReference>
<evidence type="ECO:0000256" key="3">
    <source>
        <dbReference type="ARBA" id="ARBA00022723"/>
    </source>
</evidence>
<dbReference type="SUPFAM" id="SSF55326">
    <property type="entry name" value="PurM N-terminal domain-like"/>
    <property type="match status" value="1"/>
</dbReference>
<gene>
    <name evidence="9" type="primary">selD</name>
    <name evidence="12" type="ORF">SAMN05444380_12617</name>
</gene>
<keyword evidence="4 9" id="KW-0547">Nucleotide-binding</keyword>
<dbReference type="InParanoid" id="A0A1I2F3R4"/>
<dbReference type="CDD" id="cd02195">
    <property type="entry name" value="SelD"/>
    <property type="match status" value="1"/>
</dbReference>
<dbReference type="GO" id="GO:0000287">
    <property type="term" value="F:magnesium ion binding"/>
    <property type="evidence" value="ECO:0007669"/>
    <property type="project" value="UniProtKB-UniRule"/>
</dbReference>
<evidence type="ECO:0000256" key="5">
    <source>
        <dbReference type="ARBA" id="ARBA00022777"/>
    </source>
</evidence>
<evidence type="ECO:0000256" key="4">
    <source>
        <dbReference type="ARBA" id="ARBA00022741"/>
    </source>
</evidence>
<feature type="binding site" evidence="9">
    <location>
        <position position="50"/>
    </location>
    <ligand>
        <name>Mg(2+)</name>
        <dbReference type="ChEBI" id="CHEBI:18420"/>
    </ligand>
</feature>
<organism evidence="12 13">
    <name type="scientific">Thermophagus xiamenensis</name>
    <dbReference type="NCBI Taxonomy" id="385682"/>
    <lineage>
        <taxon>Bacteria</taxon>
        <taxon>Pseudomonadati</taxon>
        <taxon>Bacteroidota</taxon>
        <taxon>Bacteroidia</taxon>
        <taxon>Marinilabiliales</taxon>
        <taxon>Marinilabiliaceae</taxon>
        <taxon>Thermophagus</taxon>
    </lineage>
</organism>
<evidence type="ECO:0000256" key="1">
    <source>
        <dbReference type="ARBA" id="ARBA00008026"/>
    </source>
</evidence>
<feature type="binding site" evidence="9">
    <location>
        <position position="226"/>
    </location>
    <ligand>
        <name>Mg(2+)</name>
        <dbReference type="ChEBI" id="CHEBI:18420"/>
    </ligand>
</feature>
<evidence type="ECO:0000313" key="13">
    <source>
        <dbReference type="Proteomes" id="UP000181976"/>
    </source>
</evidence>
<comment type="similarity">
    <text evidence="1 9">Belongs to the selenophosphate synthase 1 family. Class I subfamily.</text>
</comment>
<dbReference type="STRING" id="385682.SAMN05444380_12617"/>
<evidence type="ECO:0000256" key="6">
    <source>
        <dbReference type="ARBA" id="ARBA00022840"/>
    </source>
</evidence>
<feature type="site" description="Important for catalytic activity" evidence="9">
    <location>
        <position position="20"/>
    </location>
</feature>
<dbReference type="HAMAP" id="MF_00625">
    <property type="entry name" value="SelD"/>
    <property type="match status" value="1"/>
</dbReference>
<evidence type="ECO:0000256" key="8">
    <source>
        <dbReference type="ARBA" id="ARBA00023266"/>
    </source>
</evidence>
<feature type="binding site" description="in other chain" evidence="9">
    <location>
        <position position="90"/>
    </location>
    <ligand>
        <name>ATP</name>
        <dbReference type="ChEBI" id="CHEBI:30616"/>
        <note>ligand shared between dimeric partners</note>
    </ligand>
</feature>
<dbReference type="InterPro" id="IPR010918">
    <property type="entry name" value="PurM-like_C_dom"/>
</dbReference>
<evidence type="ECO:0000256" key="2">
    <source>
        <dbReference type="ARBA" id="ARBA00022679"/>
    </source>
</evidence>
<comment type="cofactor">
    <cofactor evidence="9">
        <name>Mg(2+)</name>
        <dbReference type="ChEBI" id="CHEBI:18420"/>
    </cofactor>
    <text evidence="9">Binds 1 Mg(2+) ion per monomer.</text>
</comment>
<reference evidence="12 13" key="1">
    <citation type="submission" date="2016-10" db="EMBL/GenBank/DDBJ databases">
        <authorList>
            <person name="de Groot N.N."/>
        </authorList>
    </citation>
    <scope>NUCLEOTIDE SEQUENCE [LARGE SCALE GENOMIC DNA]</scope>
    <source>
        <strain evidence="12 13">DSM 19012</strain>
    </source>
</reference>
<dbReference type="Pfam" id="PF00586">
    <property type="entry name" value="AIRS"/>
    <property type="match status" value="1"/>
</dbReference>
<dbReference type="Pfam" id="PF02769">
    <property type="entry name" value="AIRS_C"/>
    <property type="match status" value="1"/>
</dbReference>
<feature type="binding site" evidence="9">
    <location>
        <begin position="138"/>
        <end position="140"/>
    </location>
    <ligand>
        <name>ATP</name>
        <dbReference type="ChEBI" id="CHEBI:30616"/>
        <note>ligand shared between dimeric partners</note>
    </ligand>
</feature>
<dbReference type="Gene3D" id="3.30.1330.10">
    <property type="entry name" value="PurM-like, N-terminal domain"/>
    <property type="match status" value="1"/>
</dbReference>
<dbReference type="InterPro" id="IPR036676">
    <property type="entry name" value="PurM-like_C_sf"/>
</dbReference>
<evidence type="ECO:0000256" key="7">
    <source>
        <dbReference type="ARBA" id="ARBA00022842"/>
    </source>
</evidence>
<comment type="catalytic activity">
    <reaction evidence="9">
        <text>hydrogenselenide + ATP + H2O = selenophosphate + AMP + phosphate + 2 H(+)</text>
        <dbReference type="Rhea" id="RHEA:18737"/>
        <dbReference type="ChEBI" id="CHEBI:15377"/>
        <dbReference type="ChEBI" id="CHEBI:15378"/>
        <dbReference type="ChEBI" id="CHEBI:16144"/>
        <dbReference type="ChEBI" id="CHEBI:29317"/>
        <dbReference type="ChEBI" id="CHEBI:30616"/>
        <dbReference type="ChEBI" id="CHEBI:43474"/>
        <dbReference type="ChEBI" id="CHEBI:456215"/>
        <dbReference type="EC" id="2.7.9.3"/>
    </reaction>
</comment>
<dbReference type="PIRSF" id="PIRSF036407">
    <property type="entry name" value="Selenphspht_syn"/>
    <property type="match status" value="1"/>
</dbReference>
<dbReference type="FunFam" id="3.30.1330.10:FF:000003">
    <property type="entry name" value="Selenide, water dikinase"/>
    <property type="match status" value="1"/>
</dbReference>
<dbReference type="SUPFAM" id="SSF56042">
    <property type="entry name" value="PurM C-terminal domain-like"/>
    <property type="match status" value="1"/>
</dbReference>
<feature type="binding site" description="in other chain" evidence="9">
    <location>
        <position position="67"/>
    </location>
    <ligand>
        <name>ATP</name>
        <dbReference type="ChEBI" id="CHEBI:30616"/>
        <note>ligand shared between dimeric partners</note>
    </ligand>
</feature>
<comment type="function">
    <text evidence="9">Synthesizes selenophosphate from selenide and ATP.</text>
</comment>
<evidence type="ECO:0000259" key="11">
    <source>
        <dbReference type="Pfam" id="PF02769"/>
    </source>
</evidence>
<evidence type="ECO:0000313" key="12">
    <source>
        <dbReference type="EMBL" id="SFE99623.1"/>
    </source>
</evidence>
<dbReference type="InterPro" id="IPR016188">
    <property type="entry name" value="PurM-like_N"/>
</dbReference>
<dbReference type="GO" id="GO:0005737">
    <property type="term" value="C:cytoplasm"/>
    <property type="evidence" value="ECO:0007669"/>
    <property type="project" value="TreeGrafter"/>
</dbReference>
<keyword evidence="6 9" id="KW-0067">ATP-binding</keyword>
<keyword evidence="13" id="KW-1185">Reference proteome</keyword>
<dbReference type="NCBIfam" id="TIGR00476">
    <property type="entry name" value="selD"/>
    <property type="match status" value="1"/>
</dbReference>
<comment type="subunit">
    <text evidence="9">Homodimer.</text>
</comment>
<name>A0A1I2F3R4_9BACT</name>
<evidence type="ECO:0000256" key="9">
    <source>
        <dbReference type="HAMAP-Rule" id="MF_00625"/>
    </source>
</evidence>
<feature type="binding site" description="in other chain" evidence="9">
    <location>
        <begin position="47"/>
        <end position="49"/>
    </location>
    <ligand>
        <name>ATP</name>
        <dbReference type="ChEBI" id="CHEBI:30616"/>
        <note>ligand shared between dimeric partners</note>
    </ligand>
</feature>
<feature type="binding site" description="in other chain" evidence="9">
    <location>
        <position position="20"/>
    </location>
    <ligand>
        <name>ATP</name>
        <dbReference type="ChEBI" id="CHEBI:30616"/>
        <note>ligand shared between dimeric partners</note>
    </ligand>
</feature>
<dbReference type="Gene3D" id="3.90.650.10">
    <property type="entry name" value="PurM-like C-terminal domain"/>
    <property type="match status" value="1"/>
</dbReference>
<accession>A0A1I2F3R4</accession>
<proteinExistence type="inferred from homology"/>
<dbReference type="InterPro" id="IPR023061">
    <property type="entry name" value="SelD_I"/>
</dbReference>
<dbReference type="GO" id="GO:0016260">
    <property type="term" value="P:selenocysteine biosynthetic process"/>
    <property type="evidence" value="ECO:0007669"/>
    <property type="project" value="InterPro"/>
</dbReference>
<dbReference type="InterPro" id="IPR036921">
    <property type="entry name" value="PurM-like_N_sf"/>
</dbReference>
<keyword evidence="2 9" id="KW-0808">Transferase</keyword>
<dbReference type="InterPro" id="IPR004536">
    <property type="entry name" value="SPS/SelD"/>
</dbReference>
<keyword evidence="3 9" id="KW-0479">Metal-binding</keyword>
<dbReference type="GO" id="GO:0004756">
    <property type="term" value="F:selenide, water dikinase activity"/>
    <property type="evidence" value="ECO:0007669"/>
    <property type="project" value="UniProtKB-UniRule"/>
</dbReference>
<protein>
    <recommendedName>
        <fullName evidence="9">Selenide, water dikinase</fullName>
        <ecNumber evidence="9">2.7.9.3</ecNumber>
    </recommendedName>
    <alternativeName>
        <fullName evidence="9">Selenium donor protein</fullName>
    </alternativeName>
    <alternativeName>
        <fullName evidence="9">Selenophosphate synthase</fullName>
    </alternativeName>
</protein>
<sequence>MDSEDFDLLSTVEYGGCSAKLPPGELAGILAKLPPINDPNLLVDIETHDDAGVYKLNDETALIFTTDFFPPICSDPYEFGEIAATNALSDVYAMGGTPLLALNLLMFSSAKMPLSVFERILRGGYDKVKEAGALMVGGHTIEDHPPKYGLAVVGTIHPEKLITNAAAQPGDILILTKPLGVGILVAAQRLKIVREEAYREVLNQMKLLNKTARDIMVKHGVKCATDVTGFGLLGHALKMADASGVSLAIKSRDLPVVSQAEQLAYDGCIPGAAFRNLNFVQPSLHVAQKVEPHLKMVATDAQTSGGLLICVPAEKAQRVLNELKSLPGLQNSAIIGEVLPKTRKAIYLE</sequence>
<keyword evidence="5 9" id="KW-0418">Kinase</keyword>
<keyword evidence="8 9" id="KW-0711">Selenium</keyword>